<keyword evidence="1" id="KW-0812">Transmembrane</keyword>
<comment type="caution">
    <text evidence="2">The sequence shown here is derived from an EMBL/GenBank/DDBJ whole genome shotgun (WGS) entry which is preliminary data.</text>
</comment>
<feature type="transmembrane region" description="Helical" evidence="1">
    <location>
        <begin position="7"/>
        <end position="24"/>
    </location>
</feature>
<protein>
    <submittedName>
        <fullName evidence="2">BatD family protein</fullName>
    </submittedName>
</protein>
<dbReference type="RefSeq" id="WP_346823110.1">
    <property type="nucleotide sequence ID" value="NZ_JBDKWZ010000013.1"/>
</dbReference>
<dbReference type="PANTHER" id="PTHR40940:SF2">
    <property type="entry name" value="BATD"/>
    <property type="match status" value="1"/>
</dbReference>
<keyword evidence="1" id="KW-0472">Membrane</keyword>
<evidence type="ECO:0000313" key="2">
    <source>
        <dbReference type="EMBL" id="MEN7550328.1"/>
    </source>
</evidence>
<reference evidence="2 3" key="1">
    <citation type="submission" date="2024-04" db="EMBL/GenBank/DDBJ databases">
        <title>Novel genus in family Flammeovirgaceae.</title>
        <authorList>
            <person name="Nguyen T.H."/>
            <person name="Vuong T.Q."/>
            <person name="Le H."/>
            <person name="Kim S.-G."/>
        </authorList>
    </citation>
    <scope>NUCLEOTIDE SEQUENCE [LARGE SCALE GENOMIC DNA]</scope>
    <source>
        <strain evidence="2 3">JCM 23209</strain>
    </source>
</reference>
<sequence length="478" mass="54448">MLKSNKFWFLVITNVFVPWILAWGQGVSVELGNTEIGSNQMFQITITIENERLKEYSGFPEIPGFRKSGTSSSSSTNIVNNKVSMSQSIIQNYYPTGEGTFTLKPFTITINGKEARSSGATIKVGAPISAQKSDPFADFWGFGKRNENKEFVDVKEDAFFAISTNKNEVYVGEGFTTSIAFYVSLKNKARMDFYKVGDQLTEILKKVKPSNCWEENFGVESINPEYVTINGKQYRQYKIYEASFYPLNQQTIKIPSVGLKMVKYKESKTPSFFGRDLKEDYKVFYSAPKTVRVKELPTHPLRDQVSVGDYRLEEKLGSDKFRTGRSFVYEFKIKGEGNISAIKEPKPDTKGKLTIYPPSINQKINRANGTVYGTKNIQYFIEPQEPGEYHLGDAFQWVYFNSRLKKYDTLRSELAIQVTGESKKNSYIASNDMGSFYSSLETESNELQSLQEQSWMRYVTYAGVTLLLIFTGIIVFKK</sequence>
<proteinExistence type="predicted"/>
<dbReference type="EMBL" id="JBDKWZ010000013">
    <property type="protein sequence ID" value="MEN7550328.1"/>
    <property type="molecule type" value="Genomic_DNA"/>
</dbReference>
<evidence type="ECO:0000256" key="1">
    <source>
        <dbReference type="SAM" id="Phobius"/>
    </source>
</evidence>
<evidence type="ECO:0000313" key="3">
    <source>
        <dbReference type="Proteomes" id="UP001403385"/>
    </source>
</evidence>
<accession>A0AAW9S8Y2</accession>
<dbReference type="InterPro" id="IPR025738">
    <property type="entry name" value="BatD"/>
</dbReference>
<dbReference type="AlphaFoldDB" id="A0AAW9S8Y2"/>
<keyword evidence="3" id="KW-1185">Reference proteome</keyword>
<dbReference type="Proteomes" id="UP001403385">
    <property type="component" value="Unassembled WGS sequence"/>
</dbReference>
<name>A0AAW9S8Y2_9BACT</name>
<keyword evidence="1" id="KW-1133">Transmembrane helix</keyword>
<organism evidence="2 3">
    <name type="scientific">Rapidithrix thailandica</name>
    <dbReference type="NCBI Taxonomy" id="413964"/>
    <lineage>
        <taxon>Bacteria</taxon>
        <taxon>Pseudomonadati</taxon>
        <taxon>Bacteroidota</taxon>
        <taxon>Cytophagia</taxon>
        <taxon>Cytophagales</taxon>
        <taxon>Flammeovirgaceae</taxon>
        <taxon>Rapidithrix</taxon>
    </lineage>
</organism>
<gene>
    <name evidence="2" type="ORF">AAG747_20585</name>
</gene>
<dbReference type="Pfam" id="PF13584">
    <property type="entry name" value="BatD"/>
    <property type="match status" value="2"/>
</dbReference>
<dbReference type="PANTHER" id="PTHR40940">
    <property type="entry name" value="PROTEIN BATD-RELATED"/>
    <property type="match status" value="1"/>
</dbReference>
<feature type="transmembrane region" description="Helical" evidence="1">
    <location>
        <begin position="455"/>
        <end position="476"/>
    </location>
</feature>